<name>A0A9X2DTU4_9BACI</name>
<dbReference type="InterPro" id="IPR005471">
    <property type="entry name" value="Tscrpt_reg_IclR_N"/>
</dbReference>
<protein>
    <submittedName>
        <fullName evidence="6">IclR family transcriptional regulator</fullName>
    </submittedName>
</protein>
<dbReference type="InterPro" id="IPR036390">
    <property type="entry name" value="WH_DNA-bd_sf"/>
</dbReference>
<dbReference type="PROSITE" id="PS51077">
    <property type="entry name" value="HTH_ICLR"/>
    <property type="match status" value="1"/>
</dbReference>
<dbReference type="SUPFAM" id="SSF46785">
    <property type="entry name" value="Winged helix' DNA-binding domain"/>
    <property type="match status" value="1"/>
</dbReference>
<evidence type="ECO:0000313" key="6">
    <source>
        <dbReference type="EMBL" id="MCM3716312.1"/>
    </source>
</evidence>
<dbReference type="GO" id="GO:0003677">
    <property type="term" value="F:DNA binding"/>
    <property type="evidence" value="ECO:0007669"/>
    <property type="project" value="UniProtKB-KW"/>
</dbReference>
<keyword evidence="3" id="KW-0804">Transcription</keyword>
<dbReference type="AlphaFoldDB" id="A0A9X2DTU4"/>
<reference evidence="6" key="1">
    <citation type="submission" date="2022-05" db="EMBL/GenBank/DDBJ databases">
        <title>Comparative Genomics of Spacecraft Associated Microbes.</title>
        <authorList>
            <person name="Tran M.T."/>
            <person name="Wright A."/>
            <person name="Seuylemezian A."/>
            <person name="Eisen J."/>
            <person name="Coil D."/>
        </authorList>
    </citation>
    <scope>NUCLEOTIDE SEQUENCE</scope>
    <source>
        <strain evidence="6">214.1.1</strain>
    </source>
</reference>
<organism evidence="6 7">
    <name type="scientific">Halalkalibacter oceani</name>
    <dbReference type="NCBI Taxonomy" id="1653776"/>
    <lineage>
        <taxon>Bacteria</taxon>
        <taxon>Bacillati</taxon>
        <taxon>Bacillota</taxon>
        <taxon>Bacilli</taxon>
        <taxon>Bacillales</taxon>
        <taxon>Bacillaceae</taxon>
        <taxon>Halalkalibacter</taxon>
    </lineage>
</organism>
<dbReference type="PANTHER" id="PTHR30136">
    <property type="entry name" value="HELIX-TURN-HELIX TRANSCRIPTIONAL REGULATOR, ICLR FAMILY"/>
    <property type="match status" value="1"/>
</dbReference>
<evidence type="ECO:0000256" key="3">
    <source>
        <dbReference type="ARBA" id="ARBA00023163"/>
    </source>
</evidence>
<dbReference type="Proteomes" id="UP001139179">
    <property type="component" value="Unassembled WGS sequence"/>
</dbReference>
<dbReference type="SMART" id="SM00346">
    <property type="entry name" value="HTH_ICLR"/>
    <property type="match status" value="1"/>
</dbReference>
<dbReference type="GO" id="GO:0045892">
    <property type="term" value="P:negative regulation of DNA-templated transcription"/>
    <property type="evidence" value="ECO:0007669"/>
    <property type="project" value="TreeGrafter"/>
</dbReference>
<dbReference type="Pfam" id="PF09339">
    <property type="entry name" value="HTH_IclR"/>
    <property type="match status" value="1"/>
</dbReference>
<dbReference type="InterPro" id="IPR036388">
    <property type="entry name" value="WH-like_DNA-bd_sf"/>
</dbReference>
<dbReference type="PANTHER" id="PTHR30136:SF24">
    <property type="entry name" value="HTH-TYPE TRANSCRIPTIONAL REPRESSOR ALLR"/>
    <property type="match status" value="1"/>
</dbReference>
<dbReference type="InterPro" id="IPR014757">
    <property type="entry name" value="Tscrpt_reg_IclR_C"/>
</dbReference>
<comment type="caution">
    <text evidence="6">The sequence shown here is derived from an EMBL/GenBank/DDBJ whole genome shotgun (WGS) entry which is preliminary data.</text>
</comment>
<dbReference type="PROSITE" id="PS51078">
    <property type="entry name" value="ICLR_ED"/>
    <property type="match status" value="1"/>
</dbReference>
<evidence type="ECO:0000259" key="4">
    <source>
        <dbReference type="PROSITE" id="PS51077"/>
    </source>
</evidence>
<dbReference type="Pfam" id="PF01614">
    <property type="entry name" value="IclR_C"/>
    <property type="match status" value="1"/>
</dbReference>
<evidence type="ECO:0000259" key="5">
    <source>
        <dbReference type="PROSITE" id="PS51078"/>
    </source>
</evidence>
<dbReference type="RefSeq" id="WP_251224983.1">
    <property type="nucleotide sequence ID" value="NZ_JAMBOL010000034.1"/>
</dbReference>
<sequence>MTKKTKSLVPSIDKAVDIIILLSQKPNRTLKQIYEELGYPASTCFNIITTLEQRGIVEKNKLTSQFKLGTTLMRLGMQLYEDIDIRKVALPIMKTLVAKFGETSYLTIVDYSTYEGVVIDKIESLKTVTVIRSIGSRVPLYASATGKSLLSGLTNDEIEDYFSKVNFVKYTEKTITSKDQLMEELNDIREMGYAITENDMGDGASAVSAPIKDYQGKVVAAVSLSGPSNRMEEQIPLIIPEVKLAAEKISSLL</sequence>
<feature type="domain" description="HTH iclR-type" evidence="4">
    <location>
        <begin position="9"/>
        <end position="70"/>
    </location>
</feature>
<dbReference type="GO" id="GO:0003700">
    <property type="term" value="F:DNA-binding transcription factor activity"/>
    <property type="evidence" value="ECO:0007669"/>
    <property type="project" value="TreeGrafter"/>
</dbReference>
<dbReference type="SUPFAM" id="SSF55781">
    <property type="entry name" value="GAF domain-like"/>
    <property type="match status" value="1"/>
</dbReference>
<dbReference type="EMBL" id="JAMBOL010000034">
    <property type="protein sequence ID" value="MCM3716312.1"/>
    <property type="molecule type" value="Genomic_DNA"/>
</dbReference>
<dbReference type="InterPro" id="IPR050707">
    <property type="entry name" value="HTH_MetabolicPath_Reg"/>
</dbReference>
<dbReference type="InterPro" id="IPR029016">
    <property type="entry name" value="GAF-like_dom_sf"/>
</dbReference>
<dbReference type="Gene3D" id="3.30.450.40">
    <property type="match status" value="1"/>
</dbReference>
<feature type="domain" description="IclR-ED" evidence="5">
    <location>
        <begin position="71"/>
        <end position="253"/>
    </location>
</feature>
<evidence type="ECO:0000256" key="1">
    <source>
        <dbReference type="ARBA" id="ARBA00023015"/>
    </source>
</evidence>
<evidence type="ECO:0000313" key="7">
    <source>
        <dbReference type="Proteomes" id="UP001139179"/>
    </source>
</evidence>
<dbReference type="Gene3D" id="1.10.10.10">
    <property type="entry name" value="Winged helix-like DNA-binding domain superfamily/Winged helix DNA-binding domain"/>
    <property type="match status" value="1"/>
</dbReference>
<accession>A0A9X2DTU4</accession>
<keyword evidence="2" id="KW-0238">DNA-binding</keyword>
<proteinExistence type="predicted"/>
<keyword evidence="1" id="KW-0805">Transcription regulation</keyword>
<keyword evidence="7" id="KW-1185">Reference proteome</keyword>
<gene>
    <name evidence="6" type="ORF">M3202_19900</name>
</gene>
<evidence type="ECO:0000256" key="2">
    <source>
        <dbReference type="ARBA" id="ARBA00023125"/>
    </source>
</evidence>